<reference evidence="2 3" key="1">
    <citation type="journal article" date="2008" name="Int. J. Syst. Evol. Microbiol.">
        <title>Description of Roseateles aquatilis sp. nov. and Roseateles terrae sp. nov., in the class Betaproteobacteria, and emended description of the genus Roseateles.</title>
        <authorList>
            <person name="Gomila M."/>
            <person name="Bowien B."/>
            <person name="Falsen E."/>
            <person name="Moore E.R."/>
            <person name="Lalucat J."/>
        </authorList>
    </citation>
    <scope>NUCLEOTIDE SEQUENCE [LARGE SCALE GENOMIC DNA]</scope>
    <source>
        <strain evidence="2 3">CCUG 48205</strain>
    </source>
</reference>
<dbReference type="Proteomes" id="UP000197468">
    <property type="component" value="Unassembled WGS sequence"/>
</dbReference>
<evidence type="ECO:0000313" key="3">
    <source>
        <dbReference type="Proteomes" id="UP000197468"/>
    </source>
</evidence>
<keyword evidence="3" id="KW-1185">Reference proteome</keyword>
<feature type="region of interest" description="Disordered" evidence="1">
    <location>
        <begin position="195"/>
        <end position="224"/>
    </location>
</feature>
<protein>
    <submittedName>
        <fullName evidence="2">Uncharacterized protein</fullName>
    </submittedName>
</protein>
<comment type="caution">
    <text evidence="2">The sequence shown here is derived from an EMBL/GenBank/DDBJ whole genome shotgun (WGS) entry which is preliminary data.</text>
</comment>
<sequence length="224" mass="23960">MTVIGLVIETTDGFRDLPAAWDHTRPSNQTEVVTVGLVANTLEPARLEKLLTRIDLVRQIPHTEIGVSAPPGLLLKELISVASQLRDTAKAGALPDDGKAAVMAACLAVAPSAQFDDMDLAALCAYDLYCRATIPAASRRQSAIAKAAQGYHGRRPEPLPEAVLAREEPRTITGKTTVTAAMPSSRPCRRWRFRQNALPPAPITAPSAAPSPSALRTMRAVQAR</sequence>
<organism evidence="2 3">
    <name type="scientific">Roseateles aquatilis</name>
    <dbReference type="NCBI Taxonomy" id="431061"/>
    <lineage>
        <taxon>Bacteria</taxon>
        <taxon>Pseudomonadati</taxon>
        <taxon>Pseudomonadota</taxon>
        <taxon>Betaproteobacteria</taxon>
        <taxon>Burkholderiales</taxon>
        <taxon>Sphaerotilaceae</taxon>
        <taxon>Roseateles</taxon>
    </lineage>
</organism>
<evidence type="ECO:0000313" key="2">
    <source>
        <dbReference type="EMBL" id="OWQ84743.1"/>
    </source>
</evidence>
<feature type="compositionally biased region" description="Low complexity" evidence="1">
    <location>
        <begin position="204"/>
        <end position="214"/>
    </location>
</feature>
<name>A0A246IWZ9_9BURK</name>
<dbReference type="EMBL" id="NIOF01000015">
    <property type="protein sequence ID" value="OWQ84743.1"/>
    <property type="molecule type" value="Genomic_DNA"/>
</dbReference>
<accession>A0A246IWZ9</accession>
<dbReference type="AlphaFoldDB" id="A0A246IWZ9"/>
<gene>
    <name evidence="2" type="ORF">CDN99_23725</name>
</gene>
<proteinExistence type="predicted"/>
<evidence type="ECO:0000256" key="1">
    <source>
        <dbReference type="SAM" id="MobiDB-lite"/>
    </source>
</evidence>